<proteinExistence type="predicted"/>
<sequence length="214" mass="24904">MKINNFVLYENNKNDSFAYGTKFIPKRTLNKSTDSMVASIEKYVSGKDTYNISFKKNNNGKTYSNSYNFTKKIFKQYINFLTNFTIDTVNDHSNLEKSFTVEPECEIILSSLDKEHVKICSIKHKQNSLNRIFFTLLKKELLTYINVLENIYEGKEIMSSLGYEMGFLINPLSKKERDELYLSTLYALADGALDGKDEKAFYNISKEIKRILNY</sequence>
<dbReference type="HOGENOM" id="CLU_1330027_0_0_9"/>
<dbReference type="RefSeq" id="WP_026366546.1">
    <property type="nucleotide sequence ID" value="NZ_CP009933.1"/>
</dbReference>
<organism evidence="1 2">
    <name type="scientific">Clostridium scatologenes</name>
    <dbReference type="NCBI Taxonomy" id="1548"/>
    <lineage>
        <taxon>Bacteria</taxon>
        <taxon>Bacillati</taxon>
        <taxon>Bacillota</taxon>
        <taxon>Clostridia</taxon>
        <taxon>Eubacteriales</taxon>
        <taxon>Clostridiaceae</taxon>
        <taxon>Clostridium</taxon>
    </lineage>
</organism>
<name>A0A0E3M973_CLOSL</name>
<dbReference type="KEGG" id="csq:CSCA_5244"/>
<accession>A0A0E3M973</accession>
<evidence type="ECO:0000313" key="2">
    <source>
        <dbReference type="Proteomes" id="UP000033115"/>
    </source>
</evidence>
<dbReference type="EMBL" id="CP009933">
    <property type="protein sequence ID" value="AKA72369.1"/>
    <property type="molecule type" value="Genomic_DNA"/>
</dbReference>
<keyword evidence="2" id="KW-1185">Reference proteome</keyword>
<evidence type="ECO:0008006" key="3">
    <source>
        <dbReference type="Google" id="ProtNLM"/>
    </source>
</evidence>
<dbReference type="AlphaFoldDB" id="A0A0E3M973"/>
<gene>
    <name evidence="1" type="ORF">CSCA_5244</name>
</gene>
<protein>
    <recommendedName>
        <fullName evidence="3">IDEAL domain-containing protein</fullName>
    </recommendedName>
</protein>
<reference evidence="1 2" key="1">
    <citation type="journal article" date="2015" name="J. Biotechnol.">
        <title>Complete genome sequence of a malodorant-producing acetogen, Clostridium scatologenes ATCC 25775(T).</title>
        <authorList>
            <person name="Zhu Z."/>
            <person name="Guo T."/>
            <person name="Zheng H."/>
            <person name="Song T."/>
            <person name="Ouyang P."/>
            <person name="Xie J."/>
        </authorList>
    </citation>
    <scope>NUCLEOTIDE SEQUENCE [LARGE SCALE GENOMIC DNA]</scope>
    <source>
        <strain evidence="1 2">ATCC 25775</strain>
    </source>
</reference>
<evidence type="ECO:0000313" key="1">
    <source>
        <dbReference type="EMBL" id="AKA72369.1"/>
    </source>
</evidence>
<dbReference type="Proteomes" id="UP000033115">
    <property type="component" value="Chromosome"/>
</dbReference>